<evidence type="ECO:0000313" key="2">
    <source>
        <dbReference type="EMBL" id="CUP07463.1"/>
    </source>
</evidence>
<evidence type="ECO:0000313" key="3">
    <source>
        <dbReference type="EMBL" id="SQB15671.1"/>
    </source>
</evidence>
<evidence type="ECO:0000313" key="4">
    <source>
        <dbReference type="Proteomes" id="UP000095512"/>
    </source>
</evidence>
<proteinExistence type="predicted"/>
<organism evidence="2 4">
    <name type="scientific">Enterocloster clostridioformis</name>
    <dbReference type="NCBI Taxonomy" id="1531"/>
    <lineage>
        <taxon>Bacteria</taxon>
        <taxon>Bacillati</taxon>
        <taxon>Bacillota</taxon>
        <taxon>Clostridia</taxon>
        <taxon>Lachnospirales</taxon>
        <taxon>Lachnospiraceae</taxon>
        <taxon>Enterocloster</taxon>
    </lineage>
</organism>
<dbReference type="EMBL" id="UAVW01000018">
    <property type="protein sequence ID" value="SQB15671.1"/>
    <property type="molecule type" value="Genomic_DNA"/>
</dbReference>
<dbReference type="SUPFAM" id="SSF74650">
    <property type="entry name" value="Galactose mutarotase-like"/>
    <property type="match status" value="1"/>
</dbReference>
<evidence type="ECO:0000259" key="1">
    <source>
        <dbReference type="Pfam" id="PF06165"/>
    </source>
</evidence>
<dbReference type="InterPro" id="IPR010383">
    <property type="entry name" value="Glyco_hydrolase_94_b-supersand"/>
</dbReference>
<reference evidence="2 4" key="1">
    <citation type="submission" date="2015-09" db="EMBL/GenBank/DDBJ databases">
        <authorList>
            <consortium name="Pathogen Informatics"/>
        </authorList>
    </citation>
    <scope>NUCLEOTIDE SEQUENCE [LARGE SCALE GENOMIC DNA]</scope>
    <source>
        <strain evidence="2 4">2789STDY5834865</strain>
    </source>
</reference>
<accession>A0A174K5N8</accession>
<dbReference type="Proteomes" id="UP000095512">
    <property type="component" value="Unassembled WGS sequence"/>
</dbReference>
<protein>
    <submittedName>
        <fullName evidence="2">Glycosyltransferase</fullName>
    </submittedName>
</protein>
<dbReference type="AlphaFoldDB" id="A0A174K5N8"/>
<dbReference type="GO" id="GO:0005975">
    <property type="term" value="P:carbohydrate metabolic process"/>
    <property type="evidence" value="ECO:0007669"/>
    <property type="project" value="InterPro"/>
</dbReference>
<feature type="domain" description="Glycosyl hydrolase 94 supersandwich" evidence="1">
    <location>
        <begin position="11"/>
        <end position="43"/>
    </location>
</feature>
<dbReference type="EMBL" id="CZAB01000021">
    <property type="protein sequence ID" value="CUP07463.1"/>
    <property type="molecule type" value="Genomic_DNA"/>
</dbReference>
<keyword evidence="5" id="KW-1185">Reference proteome</keyword>
<sequence length="44" mass="4885">MKFGHFDEEKKEYVITRPDTPAPWANYLGSPEYGAVISKNAGGL</sequence>
<dbReference type="Proteomes" id="UP000251853">
    <property type="component" value="Unassembled WGS sequence"/>
</dbReference>
<name>A0A174K5N8_9FIRM</name>
<dbReference type="Pfam" id="PF06165">
    <property type="entry name" value="GH94_b-supersand"/>
    <property type="match status" value="1"/>
</dbReference>
<dbReference type="GO" id="GO:0030246">
    <property type="term" value="F:carbohydrate binding"/>
    <property type="evidence" value="ECO:0007669"/>
    <property type="project" value="InterPro"/>
</dbReference>
<dbReference type="GO" id="GO:0016740">
    <property type="term" value="F:transferase activity"/>
    <property type="evidence" value="ECO:0007669"/>
    <property type="project" value="UniProtKB-KW"/>
</dbReference>
<evidence type="ECO:0000313" key="5">
    <source>
        <dbReference type="Proteomes" id="UP000251853"/>
    </source>
</evidence>
<dbReference type="InterPro" id="IPR037018">
    <property type="entry name" value="GH65_N"/>
</dbReference>
<dbReference type="InterPro" id="IPR011013">
    <property type="entry name" value="Gal_mutarotase_sf_dom"/>
</dbReference>
<gene>
    <name evidence="2" type="ORF">ERS852480_02568</name>
    <name evidence="3" type="ORF">NCTC11224_04755</name>
</gene>
<dbReference type="Gene3D" id="2.70.98.40">
    <property type="entry name" value="Glycoside hydrolase, family 65, N-terminal domain"/>
    <property type="match status" value="1"/>
</dbReference>
<reference evidence="3 5" key="2">
    <citation type="submission" date="2018-06" db="EMBL/GenBank/DDBJ databases">
        <authorList>
            <consortium name="Pathogen Informatics"/>
            <person name="Doyle S."/>
        </authorList>
    </citation>
    <scope>NUCLEOTIDE SEQUENCE [LARGE SCALE GENOMIC DNA]</scope>
    <source>
        <strain evidence="3 5">NCTC11224</strain>
    </source>
</reference>
<keyword evidence="2" id="KW-0808">Transferase</keyword>